<reference evidence="2" key="2">
    <citation type="journal article" date="2023" name="Plants (Basel)">
        <title>Annotation of the Turnera subulata (Passifloraceae) Draft Genome Reveals the S-Locus Evolved after the Divergence of Turneroideae from Passifloroideae in a Stepwise Manner.</title>
        <authorList>
            <person name="Henning P.M."/>
            <person name="Roalson E.H."/>
            <person name="Mir W."/>
            <person name="McCubbin A.G."/>
            <person name="Shore J.S."/>
        </authorList>
    </citation>
    <scope>NUCLEOTIDE SEQUENCE</scope>
    <source>
        <strain evidence="2">F60SS</strain>
    </source>
</reference>
<dbReference type="InterPro" id="IPR036047">
    <property type="entry name" value="F-box-like_dom_sf"/>
</dbReference>
<dbReference type="PANTHER" id="PTHR31900">
    <property type="entry name" value="F-BOX/RNI SUPERFAMILY PROTEIN-RELATED"/>
    <property type="match status" value="1"/>
</dbReference>
<dbReference type="AlphaFoldDB" id="A0A9Q0G9U6"/>
<sequence length="516" mass="58763">MAAVDPQPTKINRLALSLFKCLSQFKSATSISSATSTPTATATATSSLSDLPDDVLLHILGFLPSIKEAIQASLISRRWRNLWLRLPQLLFPATHNRRLWDMDRKSALFIHRALALRPPQSPQLHKFYLQHVCGYQDGGYQNSRPYQESLQRKRDLESWISYAINNQSDALVLLELHFSTFNCFEFPAALTNANVVKSLKITLCECRLLGRLSLGSARIKSLTSLSLDKITFGNYRADEILSLFDNLISFSFEDSFLHDNSVVKIHSLKLKELNLGFIRCSGSLEIDCPNLTSLVMNYYYAKEIHFKDVSSLVEARVCFLPIHFEKWRMVVNSISHVKHLATRNNFEIEFLQPNHVLFGSPLCNVKQLEIQTGYSKVKVLAMASLLVFLPNLETLILQPPLIIGNKKYYYGYSAEPEWEESKRVAAMERPILLQLPSLKFVKIKDFKQTMEEAIFISYLILHGDALEKILLVHPLVEGNSTAKPVVLDERLINKLRALPCQKKEKKESKNQLRVLG</sequence>
<dbReference type="SUPFAM" id="SSF52047">
    <property type="entry name" value="RNI-like"/>
    <property type="match status" value="1"/>
</dbReference>
<dbReference type="InterPro" id="IPR032675">
    <property type="entry name" value="LRR_dom_sf"/>
</dbReference>
<dbReference type="InterPro" id="IPR053781">
    <property type="entry name" value="F-box_AtFBL13-like"/>
</dbReference>
<protein>
    <recommendedName>
        <fullName evidence="1">F-box domain-containing protein</fullName>
    </recommendedName>
</protein>
<proteinExistence type="predicted"/>
<dbReference type="SMART" id="SM00256">
    <property type="entry name" value="FBOX"/>
    <property type="match status" value="1"/>
</dbReference>
<dbReference type="InterPro" id="IPR001810">
    <property type="entry name" value="F-box_dom"/>
</dbReference>
<dbReference type="InterPro" id="IPR050232">
    <property type="entry name" value="FBL13/AtMIF1-like"/>
</dbReference>
<gene>
    <name evidence="2" type="ORF">Tsubulata_047470</name>
</gene>
<reference evidence="2" key="1">
    <citation type="submission" date="2022-02" db="EMBL/GenBank/DDBJ databases">
        <authorList>
            <person name="Henning P.M."/>
            <person name="McCubbin A.G."/>
            <person name="Shore J.S."/>
        </authorList>
    </citation>
    <scope>NUCLEOTIDE SEQUENCE</scope>
    <source>
        <strain evidence="2">F60SS</strain>
        <tissue evidence="2">Leaves</tissue>
    </source>
</reference>
<evidence type="ECO:0000259" key="1">
    <source>
        <dbReference type="PROSITE" id="PS50181"/>
    </source>
</evidence>
<accession>A0A9Q0G9U6</accession>
<evidence type="ECO:0000313" key="2">
    <source>
        <dbReference type="EMBL" id="KAJ4846115.1"/>
    </source>
</evidence>
<comment type="caution">
    <text evidence="2">The sequence shown here is derived from an EMBL/GenBank/DDBJ whole genome shotgun (WGS) entry which is preliminary data.</text>
</comment>
<dbReference type="PANTHER" id="PTHR31900:SF30">
    <property type="entry name" value="SUPERFAMILY PROTEIN, PUTATIVE-RELATED"/>
    <property type="match status" value="1"/>
</dbReference>
<feature type="domain" description="F-box" evidence="1">
    <location>
        <begin position="45"/>
        <end position="82"/>
    </location>
</feature>
<dbReference type="Proteomes" id="UP001141552">
    <property type="component" value="Unassembled WGS sequence"/>
</dbReference>
<dbReference type="Gene3D" id="1.20.1280.50">
    <property type="match status" value="1"/>
</dbReference>
<keyword evidence="3" id="KW-1185">Reference proteome</keyword>
<dbReference type="Gene3D" id="3.80.10.10">
    <property type="entry name" value="Ribonuclease Inhibitor"/>
    <property type="match status" value="1"/>
</dbReference>
<dbReference type="EMBL" id="JAKUCV010001507">
    <property type="protein sequence ID" value="KAJ4846115.1"/>
    <property type="molecule type" value="Genomic_DNA"/>
</dbReference>
<dbReference type="OrthoDB" id="1939276at2759"/>
<dbReference type="PROSITE" id="PS50181">
    <property type="entry name" value="FBOX"/>
    <property type="match status" value="1"/>
</dbReference>
<dbReference type="Pfam" id="PF23622">
    <property type="entry name" value="LRR_At1g61320_AtMIF1"/>
    <property type="match status" value="1"/>
</dbReference>
<dbReference type="CDD" id="cd22160">
    <property type="entry name" value="F-box_AtFBL13-like"/>
    <property type="match status" value="1"/>
</dbReference>
<dbReference type="SUPFAM" id="SSF81383">
    <property type="entry name" value="F-box domain"/>
    <property type="match status" value="1"/>
</dbReference>
<evidence type="ECO:0000313" key="3">
    <source>
        <dbReference type="Proteomes" id="UP001141552"/>
    </source>
</evidence>
<dbReference type="Pfam" id="PF12937">
    <property type="entry name" value="F-box-like"/>
    <property type="match status" value="1"/>
</dbReference>
<organism evidence="2 3">
    <name type="scientific">Turnera subulata</name>
    <dbReference type="NCBI Taxonomy" id="218843"/>
    <lineage>
        <taxon>Eukaryota</taxon>
        <taxon>Viridiplantae</taxon>
        <taxon>Streptophyta</taxon>
        <taxon>Embryophyta</taxon>
        <taxon>Tracheophyta</taxon>
        <taxon>Spermatophyta</taxon>
        <taxon>Magnoliopsida</taxon>
        <taxon>eudicotyledons</taxon>
        <taxon>Gunneridae</taxon>
        <taxon>Pentapetalae</taxon>
        <taxon>rosids</taxon>
        <taxon>fabids</taxon>
        <taxon>Malpighiales</taxon>
        <taxon>Passifloraceae</taxon>
        <taxon>Turnera</taxon>
    </lineage>
</organism>
<name>A0A9Q0G9U6_9ROSI</name>
<dbReference type="InterPro" id="IPR055357">
    <property type="entry name" value="LRR_At1g61320_AtMIF1"/>
</dbReference>